<organism evidence="2 3">
    <name type="scientific">Candidatus Cryosericum terrychapinii</name>
    <dbReference type="NCBI Taxonomy" id="2290919"/>
    <lineage>
        <taxon>Bacteria</taxon>
        <taxon>Pseudomonadati</taxon>
        <taxon>Caldisericota/Cryosericota group</taxon>
        <taxon>Candidatus Cryosericota</taxon>
        <taxon>Candidatus Cryosericia</taxon>
        <taxon>Candidatus Cryosericales</taxon>
        <taxon>Candidatus Cryosericaceae</taxon>
        <taxon>Candidatus Cryosericum</taxon>
    </lineage>
</organism>
<feature type="transmembrane region" description="Helical" evidence="1">
    <location>
        <begin position="101"/>
        <end position="122"/>
    </location>
</feature>
<keyword evidence="3" id="KW-1185">Reference proteome</keyword>
<accession>A0A398CT62</accession>
<keyword evidence="1" id="KW-0472">Membrane</keyword>
<evidence type="ECO:0000256" key="1">
    <source>
        <dbReference type="SAM" id="Phobius"/>
    </source>
</evidence>
<comment type="caution">
    <text evidence="2">The sequence shown here is derived from an EMBL/GenBank/DDBJ whole genome shotgun (WGS) entry which is preliminary data.</text>
</comment>
<evidence type="ECO:0000313" key="3">
    <source>
        <dbReference type="Proteomes" id="UP000266328"/>
    </source>
</evidence>
<dbReference type="OrthoDB" id="3078604at2"/>
<evidence type="ECO:0000313" key="2">
    <source>
        <dbReference type="EMBL" id="RIE05733.1"/>
    </source>
</evidence>
<protein>
    <submittedName>
        <fullName evidence="2">Uncharacterized protein</fullName>
    </submittedName>
</protein>
<feature type="transmembrane region" description="Helical" evidence="1">
    <location>
        <begin position="69"/>
        <end position="89"/>
    </location>
</feature>
<feature type="transmembrane region" description="Helical" evidence="1">
    <location>
        <begin position="36"/>
        <end position="62"/>
    </location>
</feature>
<keyword evidence="1" id="KW-0812">Transmembrane</keyword>
<dbReference type="Proteomes" id="UP000266328">
    <property type="component" value="Unassembled WGS sequence"/>
</dbReference>
<dbReference type="RefSeq" id="WP_119089477.1">
    <property type="nucleotide sequence ID" value="NZ_QXIS01000033.1"/>
</dbReference>
<keyword evidence="1" id="KW-1133">Transmembrane helix</keyword>
<gene>
    <name evidence="2" type="ORF">SMC7_06150</name>
</gene>
<proteinExistence type="predicted"/>
<sequence length="138" mass="14652">MNKRMVWSRILCIVELAMIPIEVVLANLTFRVSGWFATALLLAGSFLPGLGSGLVALGAFLGNSRYRRFMYCASVLTLCGIIALFLVGANVEAPAAASWGVAVYAYPIGAIMSLVGAGLVLVESFRKPLIPKDNVDAT</sequence>
<name>A0A398CT62_9BACT</name>
<dbReference type="EMBL" id="QXIS01000033">
    <property type="protein sequence ID" value="RIE05733.1"/>
    <property type="molecule type" value="Genomic_DNA"/>
</dbReference>
<dbReference type="AlphaFoldDB" id="A0A398CT62"/>
<reference evidence="2 3" key="1">
    <citation type="submission" date="2018-09" db="EMBL/GenBank/DDBJ databases">
        <title>Discovery and Ecogenomic Context for Candidatus Cryosericales, a Global Caldiserica Order Active in Thawing Permafrost.</title>
        <authorList>
            <person name="Martinez M.A."/>
            <person name="Woodcroft B.J."/>
            <person name="Ignacio Espinoza J.C."/>
            <person name="Zayed A."/>
            <person name="Singleton C.M."/>
            <person name="Boyd J."/>
            <person name="Li Y.-F."/>
            <person name="Purvine S."/>
            <person name="Maughan H."/>
            <person name="Hodgkins S.B."/>
            <person name="Anderson D."/>
            <person name="Sederholm M."/>
            <person name="Temperton B."/>
            <person name="Saleska S.R."/>
            <person name="Tyson G.W."/>
            <person name="Rich V.I."/>
        </authorList>
    </citation>
    <scope>NUCLEOTIDE SEQUENCE [LARGE SCALE GENOMIC DNA]</scope>
    <source>
        <strain evidence="2 3">SMC7</strain>
    </source>
</reference>